<dbReference type="CDD" id="cd06550">
    <property type="entry name" value="TM_ABC_iron-siderophores_like"/>
    <property type="match status" value="1"/>
</dbReference>
<dbReference type="GO" id="GO:0005886">
    <property type="term" value="C:plasma membrane"/>
    <property type="evidence" value="ECO:0007669"/>
    <property type="project" value="UniProtKB-SubCell"/>
</dbReference>
<keyword evidence="4" id="KW-1003">Cell membrane</keyword>
<organism evidence="9 10">
    <name type="scientific">Clostridium intestinale DSM 6191</name>
    <dbReference type="NCBI Taxonomy" id="1121320"/>
    <lineage>
        <taxon>Bacteria</taxon>
        <taxon>Bacillati</taxon>
        <taxon>Bacillota</taxon>
        <taxon>Clostridia</taxon>
        <taxon>Eubacteriales</taxon>
        <taxon>Clostridiaceae</taxon>
        <taxon>Clostridium</taxon>
    </lineage>
</organism>
<dbReference type="Pfam" id="PF01032">
    <property type="entry name" value="FecCD"/>
    <property type="match status" value="1"/>
</dbReference>
<feature type="transmembrane region" description="Helical" evidence="8">
    <location>
        <begin position="285"/>
        <end position="306"/>
    </location>
</feature>
<keyword evidence="6 8" id="KW-1133">Transmembrane helix</keyword>
<feature type="transmembrane region" description="Helical" evidence="8">
    <location>
        <begin position="318"/>
        <end position="334"/>
    </location>
</feature>
<gene>
    <name evidence="9" type="ORF">SAMN02745941_04053</name>
</gene>
<evidence type="ECO:0000256" key="4">
    <source>
        <dbReference type="ARBA" id="ARBA00022475"/>
    </source>
</evidence>
<dbReference type="InterPro" id="IPR000522">
    <property type="entry name" value="ABC_transptr_permease_BtuC"/>
</dbReference>
<dbReference type="AlphaFoldDB" id="A0A1M6CD75"/>
<dbReference type="RefSeq" id="WP_073022389.1">
    <property type="nucleotide sequence ID" value="NZ_FQXU01000016.1"/>
</dbReference>
<evidence type="ECO:0000256" key="7">
    <source>
        <dbReference type="ARBA" id="ARBA00023136"/>
    </source>
</evidence>
<feature type="transmembrane region" description="Helical" evidence="8">
    <location>
        <begin position="101"/>
        <end position="122"/>
    </location>
</feature>
<evidence type="ECO:0000313" key="10">
    <source>
        <dbReference type="Proteomes" id="UP000184241"/>
    </source>
</evidence>
<reference evidence="9 10" key="1">
    <citation type="submission" date="2016-11" db="EMBL/GenBank/DDBJ databases">
        <authorList>
            <person name="Jaros S."/>
            <person name="Januszkiewicz K."/>
            <person name="Wedrychowicz H."/>
        </authorList>
    </citation>
    <scope>NUCLEOTIDE SEQUENCE [LARGE SCALE GENOMIC DNA]</scope>
    <source>
        <strain evidence="9 10">DSM 6191</strain>
    </source>
</reference>
<evidence type="ECO:0000256" key="8">
    <source>
        <dbReference type="SAM" id="Phobius"/>
    </source>
</evidence>
<dbReference type="Gene3D" id="1.10.3470.10">
    <property type="entry name" value="ABC transporter involved in vitamin B12 uptake, BtuC"/>
    <property type="match status" value="1"/>
</dbReference>
<evidence type="ECO:0000256" key="3">
    <source>
        <dbReference type="ARBA" id="ARBA00022448"/>
    </source>
</evidence>
<dbReference type="InterPro" id="IPR037294">
    <property type="entry name" value="ABC_BtuC-like"/>
</dbReference>
<dbReference type="EMBL" id="FQXU01000016">
    <property type="protein sequence ID" value="SHI59005.1"/>
    <property type="molecule type" value="Genomic_DNA"/>
</dbReference>
<protein>
    <submittedName>
        <fullName evidence="9">Iron complex transport system permease protein</fullName>
    </submittedName>
</protein>
<evidence type="ECO:0000256" key="5">
    <source>
        <dbReference type="ARBA" id="ARBA00022692"/>
    </source>
</evidence>
<keyword evidence="7 8" id="KW-0472">Membrane</keyword>
<evidence type="ECO:0000256" key="6">
    <source>
        <dbReference type="ARBA" id="ARBA00022989"/>
    </source>
</evidence>
<dbReference type="SUPFAM" id="SSF81345">
    <property type="entry name" value="ABC transporter involved in vitamin B12 uptake, BtuC"/>
    <property type="match status" value="1"/>
</dbReference>
<evidence type="ECO:0000256" key="2">
    <source>
        <dbReference type="ARBA" id="ARBA00007935"/>
    </source>
</evidence>
<dbReference type="PANTHER" id="PTHR30472:SF1">
    <property type="entry name" value="FE(3+) DICITRATE TRANSPORT SYSTEM PERMEASE PROTEIN FECC-RELATED"/>
    <property type="match status" value="1"/>
</dbReference>
<feature type="transmembrane region" description="Helical" evidence="8">
    <location>
        <begin position="12"/>
        <end position="35"/>
    </location>
</feature>
<feature type="transmembrane region" description="Helical" evidence="8">
    <location>
        <begin position="205"/>
        <end position="229"/>
    </location>
</feature>
<dbReference type="GO" id="GO:0033214">
    <property type="term" value="P:siderophore-iron import into cell"/>
    <property type="evidence" value="ECO:0007669"/>
    <property type="project" value="TreeGrafter"/>
</dbReference>
<evidence type="ECO:0000256" key="1">
    <source>
        <dbReference type="ARBA" id="ARBA00004651"/>
    </source>
</evidence>
<dbReference type="Proteomes" id="UP000184241">
    <property type="component" value="Unassembled WGS sequence"/>
</dbReference>
<proteinExistence type="inferred from homology"/>
<comment type="similarity">
    <text evidence="2">Belongs to the binding-protein-dependent transport system permease family. FecCD subfamily.</text>
</comment>
<feature type="transmembrane region" description="Helical" evidence="8">
    <location>
        <begin position="128"/>
        <end position="147"/>
    </location>
</feature>
<dbReference type="GO" id="GO:0022857">
    <property type="term" value="F:transmembrane transporter activity"/>
    <property type="evidence" value="ECO:0007669"/>
    <property type="project" value="InterPro"/>
</dbReference>
<feature type="transmembrane region" description="Helical" evidence="8">
    <location>
        <begin position="159"/>
        <end position="179"/>
    </location>
</feature>
<feature type="transmembrane region" description="Helical" evidence="8">
    <location>
        <begin position="250"/>
        <end position="273"/>
    </location>
</feature>
<sequence>MQNTYKKKRQLGALNFTIYMIAGVVLLVIMSAASISFGAADMSLSTAWGAIFNFDSSLTEHQIIQTLRLPRTAANIIVGSSLAVCGAIMQGTTRNPLADSGLMGISSGATFAMAICMAFLPGGSYGQMMLFACIGAAVTTGMTYFIASFGRGGMKPQKLVLAGVSISMLFGAFSQYLSIKYRLGQALAYWTAGGTAGASWSELAIVFPFFIIGILVAIALSPSITVLNLGDDAAVGLGLNTKRVKGISTLVVLILTGLSVIVVGPVGFVGLIVPHIVRYLIGVDYRYIVPASALYGALLTVSADLVGRLINKPYETPIGVIFAVIGVPYFLYLTRVQRREFE</sequence>
<evidence type="ECO:0000313" key="9">
    <source>
        <dbReference type="EMBL" id="SHI59005.1"/>
    </source>
</evidence>
<name>A0A1M6CD75_9CLOT</name>
<dbReference type="FunFam" id="1.10.3470.10:FF:000001">
    <property type="entry name" value="Vitamin B12 ABC transporter permease BtuC"/>
    <property type="match status" value="1"/>
</dbReference>
<dbReference type="PANTHER" id="PTHR30472">
    <property type="entry name" value="FERRIC ENTEROBACTIN TRANSPORT SYSTEM PERMEASE PROTEIN"/>
    <property type="match status" value="1"/>
</dbReference>
<accession>A0A1M6CD75</accession>
<keyword evidence="3" id="KW-0813">Transport</keyword>
<keyword evidence="5 8" id="KW-0812">Transmembrane</keyword>
<comment type="subcellular location">
    <subcellularLocation>
        <location evidence="1">Cell membrane</location>
        <topology evidence="1">Multi-pass membrane protein</topology>
    </subcellularLocation>
</comment>